<dbReference type="EMBL" id="CM043791">
    <property type="protein sequence ID" value="KAI4823280.1"/>
    <property type="molecule type" value="Genomic_DNA"/>
</dbReference>
<dbReference type="Proteomes" id="UP001057452">
    <property type="component" value="Chromosome 7"/>
</dbReference>
<reference evidence="1" key="1">
    <citation type="submission" date="2022-05" db="EMBL/GenBank/DDBJ databases">
        <title>Chromosome-level genome of Chaenocephalus aceratus.</title>
        <authorList>
            <person name="Park H."/>
        </authorList>
    </citation>
    <scope>NUCLEOTIDE SEQUENCE</scope>
    <source>
        <strain evidence="1">KU_202001</strain>
    </source>
</reference>
<proteinExistence type="predicted"/>
<accession>A0ACB9X8U4</accession>
<protein>
    <submittedName>
        <fullName evidence="1">Uncharacterized protein</fullName>
    </submittedName>
</protein>
<comment type="caution">
    <text evidence="1">The sequence shown here is derived from an EMBL/GenBank/DDBJ whole genome shotgun (WGS) entry which is preliminary data.</text>
</comment>
<gene>
    <name evidence="1" type="ORF">KUCAC02_011875</name>
</gene>
<name>A0ACB9X8U4_CHAAC</name>
<evidence type="ECO:0000313" key="1">
    <source>
        <dbReference type="EMBL" id="KAI4823280.1"/>
    </source>
</evidence>
<evidence type="ECO:0000313" key="2">
    <source>
        <dbReference type="Proteomes" id="UP001057452"/>
    </source>
</evidence>
<organism evidence="1 2">
    <name type="scientific">Chaenocephalus aceratus</name>
    <name type="common">Blackfin icefish</name>
    <name type="synonym">Chaenichthys aceratus</name>
    <dbReference type="NCBI Taxonomy" id="36190"/>
    <lineage>
        <taxon>Eukaryota</taxon>
        <taxon>Metazoa</taxon>
        <taxon>Chordata</taxon>
        <taxon>Craniata</taxon>
        <taxon>Vertebrata</taxon>
        <taxon>Euteleostomi</taxon>
        <taxon>Actinopterygii</taxon>
        <taxon>Neopterygii</taxon>
        <taxon>Teleostei</taxon>
        <taxon>Neoteleostei</taxon>
        <taxon>Acanthomorphata</taxon>
        <taxon>Eupercaria</taxon>
        <taxon>Perciformes</taxon>
        <taxon>Notothenioidei</taxon>
        <taxon>Channichthyidae</taxon>
        <taxon>Chaenocephalus</taxon>
    </lineage>
</organism>
<keyword evidence="2" id="KW-1185">Reference proteome</keyword>
<sequence>MDSTALLKLLLQLVLMGTVCGIPVCTHPCERTSVYSELSFKHISELQDSSVAPWKMSIDTASDRNPEHILFAECKECTLKNMVAKPIMLQSSTFFCNTDMDNFIQQVARKTSKEIFLLPGQQLFLSRRPFVLYDL</sequence>